<evidence type="ECO:0000256" key="1">
    <source>
        <dbReference type="SAM" id="Phobius"/>
    </source>
</evidence>
<keyword evidence="4" id="KW-1185">Reference proteome</keyword>
<accession>A0A0B5DC62</accession>
<keyword evidence="1" id="KW-1133">Transmembrane helix</keyword>
<reference evidence="4" key="1">
    <citation type="submission" date="2014-09" db="EMBL/GenBank/DDBJ databases">
        <title>Sequence of the Streptomyces nodosus genome.</title>
        <authorList>
            <person name="Sweeney P."/>
            <person name="Stephens N."/>
            <person name="Murphy C."/>
            <person name="Caffrey P."/>
        </authorList>
    </citation>
    <scope>NUCLEOTIDE SEQUENCE [LARGE SCALE GENOMIC DNA]</scope>
    <source>
        <strain evidence="4">ATCC 14899</strain>
    </source>
</reference>
<feature type="transmembrane region" description="Helical" evidence="1">
    <location>
        <begin position="138"/>
        <end position="158"/>
    </location>
</feature>
<feature type="transmembrane region" description="Helical" evidence="1">
    <location>
        <begin position="255"/>
        <end position="278"/>
    </location>
</feature>
<evidence type="ECO:0000313" key="4">
    <source>
        <dbReference type="Proteomes" id="UP000031526"/>
    </source>
</evidence>
<dbReference type="EMBL" id="CP009313">
    <property type="protein sequence ID" value="AJE38800.1"/>
    <property type="molecule type" value="Genomic_DNA"/>
</dbReference>
<evidence type="ECO:0000313" key="5">
    <source>
        <dbReference type="Proteomes" id="UP000325763"/>
    </source>
</evidence>
<feature type="transmembrane region" description="Helical" evidence="1">
    <location>
        <begin position="178"/>
        <end position="202"/>
    </location>
</feature>
<protein>
    <submittedName>
        <fullName evidence="3">ABC transporter permease</fullName>
    </submittedName>
    <submittedName>
        <fullName evidence="2">Membrane protein</fullName>
    </submittedName>
</protein>
<dbReference type="RefSeq" id="WP_043436843.1">
    <property type="nucleotide sequence ID" value="NZ_CP009313.1"/>
</dbReference>
<dbReference type="AlphaFoldDB" id="A0A0B5DC62"/>
<evidence type="ECO:0000313" key="2">
    <source>
        <dbReference type="EMBL" id="AJE38800.1"/>
    </source>
</evidence>
<proteinExistence type="predicted"/>
<name>A0A0B5DC62_9ACTN</name>
<dbReference type="OrthoDB" id="3297477at2"/>
<dbReference type="STRING" id="40318.SNOD_00935"/>
<dbReference type="EMBL" id="CP023747">
    <property type="protein sequence ID" value="QEV37380.1"/>
    <property type="molecule type" value="Genomic_DNA"/>
</dbReference>
<evidence type="ECO:0000313" key="3">
    <source>
        <dbReference type="EMBL" id="QEV37380.1"/>
    </source>
</evidence>
<reference evidence="2 4" key="2">
    <citation type="journal article" date="2016" name="Appl. Microbiol. Biotechnol.">
        <title>Exploiting the genome sequence of Streptomyces nodosus for enhanced antibiotic production.</title>
        <authorList>
            <person name="Sweeney P."/>
            <person name="Murphy C.D."/>
            <person name="Caffrey P."/>
        </authorList>
    </citation>
    <scope>NUCLEOTIDE SEQUENCE [LARGE SCALE GENOMIC DNA]</scope>
    <source>
        <strain evidence="2 4">ATCC 14899</strain>
    </source>
</reference>
<keyword evidence="1" id="KW-0812">Transmembrane</keyword>
<organism evidence="2 4">
    <name type="scientific">Streptomyces nodosus</name>
    <dbReference type="NCBI Taxonomy" id="40318"/>
    <lineage>
        <taxon>Bacteria</taxon>
        <taxon>Bacillati</taxon>
        <taxon>Actinomycetota</taxon>
        <taxon>Actinomycetes</taxon>
        <taxon>Kitasatosporales</taxon>
        <taxon>Streptomycetaceae</taxon>
        <taxon>Streptomyces</taxon>
    </lineage>
</organism>
<dbReference type="Proteomes" id="UP000031526">
    <property type="component" value="Chromosome"/>
</dbReference>
<dbReference type="KEGG" id="snq:CP978_01300"/>
<dbReference type="Proteomes" id="UP000325763">
    <property type="component" value="Chromosome"/>
</dbReference>
<sequence length="285" mass="29194">MSTMTTESPVAAPTKPARPTYRVTVRGVLRSEWTKLWSLRSTWIMLGLALLLLVGFGVFAAVRYRSQVDAGQSASGPFSGAFSDASAVSLSVFGINLGQLIMGTVGVLVMAAEYSTGMISSTLAAVPRRLPVLWSKAAIYATVSFAVGSAGALAAFLIGRPLLSGTPAALSPSDAGVLRSLLGSGLYLALVGVIGISLGALLRSVAGGITVLVVLLLTVRGLTTLLPASWDQHISPYLPSNAGASMYTLALTHDALSPGGGLAVLLGWTALALVGAAIRLKRSDA</sequence>
<feature type="transmembrane region" description="Helical" evidence="1">
    <location>
        <begin position="209"/>
        <end position="230"/>
    </location>
</feature>
<dbReference type="HOGENOM" id="CLU_051674_1_1_11"/>
<gene>
    <name evidence="3" type="ORF">CP978_01300</name>
    <name evidence="2" type="ORF">SNOD_00935</name>
</gene>
<feature type="transmembrane region" description="Helical" evidence="1">
    <location>
        <begin position="43"/>
        <end position="62"/>
    </location>
</feature>
<keyword evidence="1" id="KW-0472">Membrane</keyword>
<reference evidence="3 5" key="3">
    <citation type="submission" date="2017-09" db="EMBL/GenBank/DDBJ databases">
        <title>Streptomyces genome completion.</title>
        <authorList>
            <person name="Lee N."/>
            <person name="Cho B.-K."/>
        </authorList>
    </citation>
    <scope>NUCLEOTIDE SEQUENCE [LARGE SCALE GENOMIC DNA]</scope>
    <source>
        <strain evidence="3 5">ATCC 14899</strain>
    </source>
</reference>